<dbReference type="EMBL" id="JAATJE010000001">
    <property type="protein sequence ID" value="NJC33857.1"/>
    <property type="molecule type" value="Genomic_DNA"/>
</dbReference>
<name>A0ABX0XM81_9SPHN</name>
<evidence type="ECO:0000313" key="1">
    <source>
        <dbReference type="EMBL" id="NJC33857.1"/>
    </source>
</evidence>
<reference evidence="1 2" key="1">
    <citation type="submission" date="2020-03" db="EMBL/GenBank/DDBJ databases">
        <title>Genomic Encyclopedia of Type Strains, Phase IV (KMG-IV): sequencing the most valuable type-strain genomes for metagenomic binning, comparative biology and taxonomic classification.</title>
        <authorList>
            <person name="Goeker M."/>
        </authorList>
    </citation>
    <scope>NUCLEOTIDE SEQUENCE [LARGE SCALE GENOMIC DNA]</scope>
    <source>
        <strain evidence="1 2">DSM 27651</strain>
    </source>
</reference>
<comment type="caution">
    <text evidence="1">The sequence shown here is derived from an EMBL/GenBank/DDBJ whole genome shotgun (WGS) entry which is preliminary data.</text>
</comment>
<dbReference type="RefSeq" id="WP_167953786.1">
    <property type="nucleotide sequence ID" value="NZ_JAATJE010000001.1"/>
</dbReference>
<keyword evidence="2" id="KW-1185">Reference proteome</keyword>
<dbReference type="Proteomes" id="UP000734218">
    <property type="component" value="Unassembled WGS sequence"/>
</dbReference>
<protein>
    <submittedName>
        <fullName evidence="1">Uncharacterized protein</fullName>
    </submittedName>
</protein>
<organism evidence="1 2">
    <name type="scientific">Sphingomonas jejuensis</name>
    <dbReference type="NCBI Taxonomy" id="904715"/>
    <lineage>
        <taxon>Bacteria</taxon>
        <taxon>Pseudomonadati</taxon>
        <taxon>Pseudomonadota</taxon>
        <taxon>Alphaproteobacteria</taxon>
        <taxon>Sphingomonadales</taxon>
        <taxon>Sphingomonadaceae</taxon>
        <taxon>Sphingomonas</taxon>
    </lineage>
</organism>
<accession>A0ABX0XM81</accession>
<proteinExistence type="predicted"/>
<evidence type="ECO:0000313" key="2">
    <source>
        <dbReference type="Proteomes" id="UP000734218"/>
    </source>
</evidence>
<sequence length="221" mass="23753">MATRPDSAAQLQLRQEVVRPRFLAWLDLVGEPIRATTWPTSLTPAGTGDPELDGHEFMALEPTLVEVGPVKFGESGADTVTFSLSGLILPDEELLNTIGDTANWQGRVARLWQGVADAAWAPQGTIWAYYTGYIVNMKMDVEPEGAKVRVQVENYLASLSPPSLRNYLDQKEFDPEDESAAAAIAVANGGFATGVSTPTGGGSGGGRTTTASYLYERMQSR</sequence>
<gene>
    <name evidence="1" type="ORF">GGR88_001331</name>
</gene>